<sequence>MLEVAVVVTVEVEVVTVVRDGDSDGTTECSPSRLPDVGPLSQAVSTEIPYHDDMG</sequence>
<reference evidence="2" key="1">
    <citation type="submission" date="2017-07" db="EMBL/GenBank/DDBJ databases">
        <title>Taro Niue Genome Assembly and Annotation.</title>
        <authorList>
            <person name="Atibalentja N."/>
            <person name="Keating K."/>
            <person name="Fields C.J."/>
        </authorList>
    </citation>
    <scope>NUCLEOTIDE SEQUENCE</scope>
    <source>
        <strain evidence="2">Niue_2</strain>
        <tissue evidence="2">Leaf</tissue>
    </source>
</reference>
<gene>
    <name evidence="2" type="ORF">Taro_030664</name>
</gene>
<dbReference type="Proteomes" id="UP000652761">
    <property type="component" value="Unassembled WGS sequence"/>
</dbReference>
<name>A0A843W420_COLES</name>
<proteinExistence type="predicted"/>
<protein>
    <submittedName>
        <fullName evidence="2">Uncharacterized protein</fullName>
    </submittedName>
</protein>
<accession>A0A843W420</accession>
<evidence type="ECO:0000256" key="1">
    <source>
        <dbReference type="SAM" id="MobiDB-lite"/>
    </source>
</evidence>
<comment type="caution">
    <text evidence="2">The sequence shown here is derived from an EMBL/GenBank/DDBJ whole genome shotgun (WGS) entry which is preliminary data.</text>
</comment>
<evidence type="ECO:0000313" key="3">
    <source>
        <dbReference type="Proteomes" id="UP000652761"/>
    </source>
</evidence>
<keyword evidence="3" id="KW-1185">Reference proteome</keyword>
<feature type="region of interest" description="Disordered" evidence="1">
    <location>
        <begin position="21"/>
        <end position="55"/>
    </location>
</feature>
<evidence type="ECO:0000313" key="2">
    <source>
        <dbReference type="EMBL" id="MQL97979.1"/>
    </source>
</evidence>
<organism evidence="2 3">
    <name type="scientific">Colocasia esculenta</name>
    <name type="common">Wild taro</name>
    <name type="synonym">Arum esculentum</name>
    <dbReference type="NCBI Taxonomy" id="4460"/>
    <lineage>
        <taxon>Eukaryota</taxon>
        <taxon>Viridiplantae</taxon>
        <taxon>Streptophyta</taxon>
        <taxon>Embryophyta</taxon>
        <taxon>Tracheophyta</taxon>
        <taxon>Spermatophyta</taxon>
        <taxon>Magnoliopsida</taxon>
        <taxon>Liliopsida</taxon>
        <taxon>Araceae</taxon>
        <taxon>Aroideae</taxon>
        <taxon>Colocasieae</taxon>
        <taxon>Colocasia</taxon>
    </lineage>
</organism>
<dbReference type="EMBL" id="NMUH01002123">
    <property type="protein sequence ID" value="MQL97979.1"/>
    <property type="molecule type" value="Genomic_DNA"/>
</dbReference>
<dbReference type="AlphaFoldDB" id="A0A843W420"/>